<evidence type="ECO:0000259" key="4">
    <source>
        <dbReference type="PROSITE" id="PS01124"/>
    </source>
</evidence>
<dbReference type="SUPFAM" id="SSF46689">
    <property type="entry name" value="Homeodomain-like"/>
    <property type="match status" value="1"/>
</dbReference>
<dbReference type="eggNOG" id="COG1609">
    <property type="taxonomic scope" value="Bacteria"/>
</dbReference>
<sequence>MRIGVYLNDFAPQQLEWLRGATAFAEEDALEIELVLMYDLYLEHIGAFSLDGLLVFGELERSHAIPKGLPIQSIGAQQIAQQDQAIGRVAADFFLDHGYQQLALCSSDTRDQTRNTNILRGLQVGLSNRQAVGSVSFLAPEQLMRHCNATAPQTLGILFSSDALATQCLELCNQSPHSAAFLGIGNDLFDCQRLGLSSIELASDQIGYEACSHLVRSLQDRPPTAADSCTAVRAVVERETTPFNPTAKGSVRAAIHYIEASNFMAIRVSDVSAHCQVSRRTLEYDFRAVLGLTVYQMIQRVKLEHVKRLLRASDLTLEQIADSLGLGSARNLCRFFAAHTGATPGSYRLRHSRPTIG</sequence>
<keyword evidence="2" id="KW-0238">DNA-binding</keyword>
<keyword evidence="3" id="KW-0804">Transcription</keyword>
<dbReference type="OrthoDB" id="342399at2"/>
<dbReference type="eggNOG" id="COG2207">
    <property type="taxonomic scope" value="Bacteria"/>
</dbReference>
<dbReference type="RefSeq" id="WP_013044559.1">
    <property type="nucleotide sequence ID" value="NC_014008.1"/>
</dbReference>
<evidence type="ECO:0000313" key="5">
    <source>
        <dbReference type="EMBL" id="ADE55837.1"/>
    </source>
</evidence>
<dbReference type="Pfam" id="PF13377">
    <property type="entry name" value="Peripla_BP_3"/>
    <property type="match status" value="1"/>
</dbReference>
<dbReference type="Gene3D" id="1.10.10.60">
    <property type="entry name" value="Homeodomain-like"/>
    <property type="match status" value="1"/>
</dbReference>
<dbReference type="GO" id="GO:0043565">
    <property type="term" value="F:sequence-specific DNA binding"/>
    <property type="evidence" value="ECO:0007669"/>
    <property type="project" value="InterPro"/>
</dbReference>
<dbReference type="InterPro" id="IPR018060">
    <property type="entry name" value="HTH_AraC"/>
</dbReference>
<dbReference type="Proteomes" id="UP000000925">
    <property type="component" value="Chromosome"/>
</dbReference>
<evidence type="ECO:0000256" key="2">
    <source>
        <dbReference type="ARBA" id="ARBA00023125"/>
    </source>
</evidence>
<organism evidence="5 6">
    <name type="scientific">Coraliomargarita akajimensis (strain DSM 45221 / IAM 15411 / JCM 23193 / KCTC 12865 / 04OKA010-24)</name>
    <dbReference type="NCBI Taxonomy" id="583355"/>
    <lineage>
        <taxon>Bacteria</taxon>
        <taxon>Pseudomonadati</taxon>
        <taxon>Verrucomicrobiota</taxon>
        <taxon>Opitutia</taxon>
        <taxon>Puniceicoccales</taxon>
        <taxon>Coraliomargaritaceae</taxon>
        <taxon>Coraliomargarita</taxon>
    </lineage>
</organism>
<dbReference type="InterPro" id="IPR018062">
    <property type="entry name" value="HTH_AraC-typ_CS"/>
</dbReference>
<dbReference type="InterPro" id="IPR028082">
    <property type="entry name" value="Peripla_BP_I"/>
</dbReference>
<evidence type="ECO:0000313" key="6">
    <source>
        <dbReference type="Proteomes" id="UP000000925"/>
    </source>
</evidence>
<evidence type="ECO:0000256" key="1">
    <source>
        <dbReference type="ARBA" id="ARBA00023015"/>
    </source>
</evidence>
<dbReference type="PROSITE" id="PS01124">
    <property type="entry name" value="HTH_ARAC_FAMILY_2"/>
    <property type="match status" value="1"/>
</dbReference>
<dbReference type="Pfam" id="PF12833">
    <property type="entry name" value="HTH_18"/>
    <property type="match status" value="1"/>
</dbReference>
<protein>
    <submittedName>
        <fullName evidence="5">Transcriptional regulator, AraC family</fullName>
    </submittedName>
</protein>
<keyword evidence="1" id="KW-0805">Transcription regulation</keyword>
<feature type="domain" description="HTH araC/xylS-type" evidence="4">
    <location>
        <begin position="252"/>
        <end position="350"/>
    </location>
</feature>
<dbReference type="InterPro" id="IPR009057">
    <property type="entry name" value="Homeodomain-like_sf"/>
</dbReference>
<dbReference type="HOGENOM" id="CLU_775478_0_0_0"/>
<reference evidence="5 6" key="1">
    <citation type="journal article" date="2010" name="Stand. Genomic Sci.">
        <title>Complete genome sequence of Coraliomargarita akajimensis type strain (04OKA010-24).</title>
        <authorList>
            <person name="Mavromatis K."/>
            <person name="Abt B."/>
            <person name="Brambilla E."/>
            <person name="Lapidus A."/>
            <person name="Copeland A."/>
            <person name="Deshpande S."/>
            <person name="Nolan M."/>
            <person name="Lucas S."/>
            <person name="Tice H."/>
            <person name="Cheng J.F."/>
            <person name="Han C."/>
            <person name="Detter J.C."/>
            <person name="Woyke T."/>
            <person name="Goodwin L."/>
            <person name="Pitluck S."/>
            <person name="Held B."/>
            <person name="Brettin T."/>
            <person name="Tapia R."/>
            <person name="Ivanova N."/>
            <person name="Mikhailova N."/>
            <person name="Pati A."/>
            <person name="Liolios K."/>
            <person name="Chen A."/>
            <person name="Palaniappan K."/>
            <person name="Land M."/>
            <person name="Hauser L."/>
            <person name="Chang Y.J."/>
            <person name="Jeffries C.D."/>
            <person name="Rohde M."/>
            <person name="Goker M."/>
            <person name="Bristow J."/>
            <person name="Eisen J.A."/>
            <person name="Markowitz V."/>
            <person name="Hugenholtz P."/>
            <person name="Klenk H.P."/>
            <person name="Kyrpides N.C."/>
        </authorList>
    </citation>
    <scope>NUCLEOTIDE SEQUENCE [LARGE SCALE GENOMIC DNA]</scope>
    <source>
        <strain evidence="6">DSM 45221 / IAM 15411 / JCM 23193 / KCTC 12865</strain>
    </source>
</reference>
<dbReference type="PANTHER" id="PTHR46796">
    <property type="entry name" value="HTH-TYPE TRANSCRIPTIONAL ACTIVATOR RHAS-RELATED"/>
    <property type="match status" value="1"/>
</dbReference>
<dbReference type="InterPro" id="IPR046335">
    <property type="entry name" value="LacI/GalR-like_sensor"/>
</dbReference>
<dbReference type="InterPro" id="IPR050204">
    <property type="entry name" value="AraC_XylS_family_regulators"/>
</dbReference>
<dbReference type="STRING" id="583355.Caka_2824"/>
<dbReference type="SMART" id="SM00342">
    <property type="entry name" value="HTH_ARAC"/>
    <property type="match status" value="1"/>
</dbReference>
<dbReference type="PROSITE" id="PS00041">
    <property type="entry name" value="HTH_ARAC_FAMILY_1"/>
    <property type="match status" value="1"/>
</dbReference>
<dbReference type="SUPFAM" id="SSF53822">
    <property type="entry name" value="Periplasmic binding protein-like I"/>
    <property type="match status" value="1"/>
</dbReference>
<dbReference type="Gene3D" id="3.40.50.2300">
    <property type="match status" value="2"/>
</dbReference>
<proteinExistence type="predicted"/>
<gene>
    <name evidence="5" type="ordered locus">Caka_2824</name>
</gene>
<evidence type="ECO:0000256" key="3">
    <source>
        <dbReference type="ARBA" id="ARBA00023163"/>
    </source>
</evidence>
<dbReference type="GO" id="GO:0003700">
    <property type="term" value="F:DNA-binding transcription factor activity"/>
    <property type="evidence" value="ECO:0007669"/>
    <property type="project" value="InterPro"/>
</dbReference>
<dbReference type="EMBL" id="CP001998">
    <property type="protein sequence ID" value="ADE55837.1"/>
    <property type="molecule type" value="Genomic_DNA"/>
</dbReference>
<accession>D5EQM3</accession>
<dbReference type="KEGG" id="caa:Caka_2824"/>
<name>D5EQM3_CORAD</name>
<dbReference type="AlphaFoldDB" id="D5EQM3"/>
<keyword evidence="6" id="KW-1185">Reference proteome</keyword>